<protein>
    <submittedName>
        <fullName evidence="1">Uncharacterized protein</fullName>
    </submittedName>
</protein>
<dbReference type="AlphaFoldDB" id="A0A0F9RPK1"/>
<gene>
    <name evidence="1" type="ORF">LCGC14_0569710</name>
</gene>
<reference evidence="1" key="1">
    <citation type="journal article" date="2015" name="Nature">
        <title>Complex archaea that bridge the gap between prokaryotes and eukaryotes.</title>
        <authorList>
            <person name="Spang A."/>
            <person name="Saw J.H."/>
            <person name="Jorgensen S.L."/>
            <person name="Zaremba-Niedzwiedzka K."/>
            <person name="Martijn J."/>
            <person name="Lind A.E."/>
            <person name="van Eijk R."/>
            <person name="Schleper C."/>
            <person name="Guy L."/>
            <person name="Ettema T.J."/>
        </authorList>
    </citation>
    <scope>NUCLEOTIDE SEQUENCE</scope>
</reference>
<name>A0A0F9RPK1_9ZZZZ</name>
<evidence type="ECO:0000313" key="1">
    <source>
        <dbReference type="EMBL" id="KKN56654.1"/>
    </source>
</evidence>
<organism evidence="1">
    <name type="scientific">marine sediment metagenome</name>
    <dbReference type="NCBI Taxonomy" id="412755"/>
    <lineage>
        <taxon>unclassified sequences</taxon>
        <taxon>metagenomes</taxon>
        <taxon>ecological metagenomes</taxon>
    </lineage>
</organism>
<comment type="caution">
    <text evidence="1">The sequence shown here is derived from an EMBL/GenBank/DDBJ whole genome shotgun (WGS) entry which is preliminary data.</text>
</comment>
<dbReference type="EMBL" id="LAZR01000835">
    <property type="protein sequence ID" value="KKN56654.1"/>
    <property type="molecule type" value="Genomic_DNA"/>
</dbReference>
<accession>A0A0F9RPK1</accession>
<proteinExistence type="predicted"/>
<sequence>MVDVKEPEEFNLVIPEQSISNKECEFRIYPANYIGCKYKSIGSQIPECRKDLCPFK</sequence>